<gene>
    <name evidence="2" type="ORF">RHTO0S_01e09780g</name>
</gene>
<feature type="region of interest" description="Disordered" evidence="1">
    <location>
        <begin position="210"/>
        <end position="247"/>
    </location>
</feature>
<feature type="compositionally biased region" description="Low complexity" evidence="1">
    <location>
        <begin position="219"/>
        <end position="231"/>
    </location>
</feature>
<feature type="compositionally biased region" description="Basic and acidic residues" evidence="1">
    <location>
        <begin position="392"/>
        <end position="402"/>
    </location>
</feature>
<accession>A0A061AEF0</accession>
<feature type="region of interest" description="Disordered" evidence="1">
    <location>
        <begin position="326"/>
        <end position="463"/>
    </location>
</feature>
<dbReference type="EMBL" id="LK052936">
    <property type="protein sequence ID" value="CDR35902.1"/>
    <property type="molecule type" value="Genomic_DNA"/>
</dbReference>
<name>A0A061AEF0_RHOTO</name>
<reference evidence="2" key="1">
    <citation type="journal article" date="2014" name="Genome Announc.">
        <title>Draft genome sequence of Rhodosporidium toruloides CECT1137, an oleaginous yeast of biotechnological interest.</title>
        <authorList>
            <person name="Morin N."/>
            <person name="Calcas X."/>
            <person name="Devillers H."/>
            <person name="Durrens P."/>
            <person name="Sherman D.J."/>
            <person name="Nicaud J.-M."/>
            <person name="Neuveglise C."/>
        </authorList>
    </citation>
    <scope>NUCLEOTIDE SEQUENCE</scope>
    <source>
        <strain evidence="2">CECT1137</strain>
    </source>
</reference>
<organism evidence="2">
    <name type="scientific">Rhodotorula toruloides</name>
    <name type="common">Yeast</name>
    <name type="synonym">Rhodosporidium toruloides</name>
    <dbReference type="NCBI Taxonomy" id="5286"/>
    <lineage>
        <taxon>Eukaryota</taxon>
        <taxon>Fungi</taxon>
        <taxon>Dikarya</taxon>
        <taxon>Basidiomycota</taxon>
        <taxon>Pucciniomycotina</taxon>
        <taxon>Microbotryomycetes</taxon>
        <taxon>Sporidiobolales</taxon>
        <taxon>Sporidiobolaceae</taxon>
        <taxon>Rhodotorula</taxon>
    </lineage>
</organism>
<protein>
    <submittedName>
        <fullName evidence="2">RHTO0S01e09780g2_1</fullName>
    </submittedName>
</protein>
<feature type="compositionally biased region" description="Pro residues" evidence="1">
    <location>
        <begin position="120"/>
        <end position="140"/>
    </location>
</feature>
<dbReference type="AlphaFoldDB" id="A0A061AEF0"/>
<evidence type="ECO:0000313" key="2">
    <source>
        <dbReference type="EMBL" id="CDR35902.1"/>
    </source>
</evidence>
<evidence type="ECO:0000256" key="1">
    <source>
        <dbReference type="SAM" id="MobiDB-lite"/>
    </source>
</evidence>
<feature type="compositionally biased region" description="Polar residues" evidence="1">
    <location>
        <begin position="56"/>
        <end position="72"/>
    </location>
</feature>
<feature type="compositionally biased region" description="Basic and acidic residues" evidence="1">
    <location>
        <begin position="85"/>
        <end position="97"/>
    </location>
</feature>
<feature type="compositionally biased region" description="Acidic residues" evidence="1">
    <location>
        <begin position="24"/>
        <end position="33"/>
    </location>
</feature>
<feature type="compositionally biased region" description="Acidic residues" evidence="1">
    <location>
        <begin position="410"/>
        <end position="421"/>
    </location>
</feature>
<feature type="region of interest" description="Disordered" evidence="1">
    <location>
        <begin position="1"/>
        <end position="187"/>
    </location>
</feature>
<dbReference type="OrthoDB" id="10641418at2759"/>
<proteinExistence type="predicted"/>
<sequence>MRDAQAMPNGTKQSSKSKEVLDLTLDDSDDDDGAVALRPPSRPGNNVFDSGRRTGGSYTPRQASPPQRSPAQTPRDGQPPPSPPESRRSPARAKKESLSPLKATEQLAATVESPVANPHLPSPRQSPAPPPAPIPAPAPGPSAAQSPPSPVRAGRRRRRILPPEQRLQVKNHRCRIPPPPPPLPARANLADLALPFLLSRHPHIPLVRPYTRHHHHSSRSASPAESRTTTPVQPPPEAGPSSIAKSSRVGLIDSSDLHWAEIWPAVADMPHLEGSDVESDGNERVFRRDRNPEYFDTLSIPSLLPGRPLAPAQFVPWALDANNRNKPGMLPNPYRHNDMDAEDDRRAQAKREKLERRASESRRREKGKGRAADSDDEMMPPPPPSKKQRRSPRNETEAELQARLRRRLEIDDDTDAEDEAEANSRPTIGFETLAIAVLDQQRAKRKMRRAMGKDPDESTDDEQ</sequence>
<feature type="compositionally biased region" description="Basic and acidic residues" evidence="1">
    <location>
        <begin position="335"/>
        <end position="373"/>
    </location>
</feature>